<dbReference type="GO" id="GO:0016020">
    <property type="term" value="C:membrane"/>
    <property type="evidence" value="ECO:0007669"/>
    <property type="project" value="UniProtKB-SubCell"/>
</dbReference>
<evidence type="ECO:0000256" key="2">
    <source>
        <dbReference type="ARBA" id="ARBA00022692"/>
    </source>
</evidence>
<feature type="transmembrane region" description="Helical" evidence="7">
    <location>
        <begin position="6"/>
        <end position="30"/>
    </location>
</feature>
<feature type="compositionally biased region" description="Basic and acidic residues" evidence="6">
    <location>
        <begin position="291"/>
        <end position="314"/>
    </location>
</feature>
<dbReference type="EMBL" id="KV875100">
    <property type="protein sequence ID" value="OIW27069.1"/>
    <property type="molecule type" value="Genomic_DNA"/>
</dbReference>
<dbReference type="PANTHER" id="PTHR33048">
    <property type="entry name" value="PTH11-LIKE INTEGRAL MEMBRANE PROTEIN (AFU_ORTHOLOGUE AFUA_5G11245)"/>
    <property type="match status" value="1"/>
</dbReference>
<feature type="domain" description="Rhodopsin" evidence="8">
    <location>
        <begin position="26"/>
        <end position="265"/>
    </location>
</feature>
<name>A0A1J7II82_9PEZI</name>
<dbReference type="AlphaFoldDB" id="A0A1J7II82"/>
<reference evidence="9 10" key="1">
    <citation type="submission" date="2016-10" db="EMBL/GenBank/DDBJ databases">
        <title>Draft genome sequence of Coniochaeta ligniaria NRRL30616, a lignocellulolytic fungus for bioabatement of inhibitors in plant biomass hydrolysates.</title>
        <authorList>
            <consortium name="DOE Joint Genome Institute"/>
            <person name="Jimenez D.J."/>
            <person name="Hector R.E."/>
            <person name="Riley R."/>
            <person name="Sun H."/>
            <person name="Grigoriev I.V."/>
            <person name="Van Elsas J.D."/>
            <person name="Nichols N.N."/>
        </authorList>
    </citation>
    <scope>NUCLEOTIDE SEQUENCE [LARGE SCALE GENOMIC DNA]</scope>
    <source>
        <strain evidence="9 10">NRRL 30616</strain>
    </source>
</reference>
<feature type="transmembrane region" description="Helical" evidence="7">
    <location>
        <begin position="42"/>
        <end position="67"/>
    </location>
</feature>
<evidence type="ECO:0000256" key="3">
    <source>
        <dbReference type="ARBA" id="ARBA00022989"/>
    </source>
</evidence>
<keyword evidence="2 7" id="KW-0812">Transmembrane</keyword>
<dbReference type="Proteomes" id="UP000182658">
    <property type="component" value="Unassembled WGS sequence"/>
</dbReference>
<dbReference type="STRING" id="1408157.A0A1J7II82"/>
<dbReference type="Pfam" id="PF20684">
    <property type="entry name" value="Fung_rhodopsin"/>
    <property type="match status" value="1"/>
</dbReference>
<dbReference type="InterPro" id="IPR049326">
    <property type="entry name" value="Rhodopsin_dom_fungi"/>
</dbReference>
<gene>
    <name evidence="9" type="ORF">CONLIGDRAFT_580922</name>
</gene>
<feature type="transmembrane region" description="Helical" evidence="7">
    <location>
        <begin position="167"/>
        <end position="189"/>
    </location>
</feature>
<comment type="subcellular location">
    <subcellularLocation>
        <location evidence="1">Membrane</location>
        <topology evidence="1">Multi-pass membrane protein</topology>
    </subcellularLocation>
</comment>
<evidence type="ECO:0000256" key="1">
    <source>
        <dbReference type="ARBA" id="ARBA00004141"/>
    </source>
</evidence>
<dbReference type="InParanoid" id="A0A1J7II82"/>
<protein>
    <recommendedName>
        <fullName evidence="8">Rhodopsin domain-containing protein</fullName>
    </recommendedName>
</protein>
<feature type="region of interest" description="Disordered" evidence="6">
    <location>
        <begin position="275"/>
        <end position="328"/>
    </location>
</feature>
<evidence type="ECO:0000256" key="4">
    <source>
        <dbReference type="ARBA" id="ARBA00023136"/>
    </source>
</evidence>
<feature type="transmembrane region" description="Helical" evidence="7">
    <location>
        <begin position="121"/>
        <end position="147"/>
    </location>
</feature>
<comment type="similarity">
    <text evidence="5">Belongs to the SAT4 family.</text>
</comment>
<dbReference type="OrthoDB" id="4682787at2759"/>
<evidence type="ECO:0000256" key="5">
    <source>
        <dbReference type="ARBA" id="ARBA00038359"/>
    </source>
</evidence>
<accession>A0A1J7II82</accession>
<feature type="transmembrane region" description="Helical" evidence="7">
    <location>
        <begin position="87"/>
        <end position="109"/>
    </location>
</feature>
<keyword evidence="4 7" id="KW-0472">Membrane</keyword>
<keyword evidence="10" id="KW-1185">Reference proteome</keyword>
<evidence type="ECO:0000256" key="6">
    <source>
        <dbReference type="SAM" id="MobiDB-lite"/>
    </source>
</evidence>
<evidence type="ECO:0000313" key="10">
    <source>
        <dbReference type="Proteomes" id="UP000182658"/>
    </source>
</evidence>
<evidence type="ECO:0000256" key="7">
    <source>
        <dbReference type="SAM" id="Phobius"/>
    </source>
</evidence>
<evidence type="ECO:0000259" key="8">
    <source>
        <dbReference type="Pfam" id="PF20684"/>
    </source>
</evidence>
<sequence>MDESTAPKIVIGLSAITTLSLIFITLRFFCKARYGKKLGWDDYIALISWFILLVYSTLTIVSCKYGVGRHLAEIPPNDQPIALELLYIGRFFGIIAVTTSKTSFAVTLLRLATKRWHRWAIWSIIATLNTVMGLTALFLFVQCTPVYKAWIISASGTCWDSHVTISYSIFAGAYSAAMDFILALFPWCLIWNLQMNKKEKLGLAVAMSLGVLAGITAVVKATYLTGSSRNRDFTFTSADLLVWSGSETAVTLIATSIPFLRLIFREVSRKSQASRKGQADAYRRTHATYQAERDTPFDKEHRMLKQNESSEKSYPRVSMESEITPHST</sequence>
<keyword evidence="3 7" id="KW-1133">Transmembrane helix</keyword>
<feature type="transmembrane region" description="Helical" evidence="7">
    <location>
        <begin position="241"/>
        <end position="264"/>
    </location>
</feature>
<feature type="transmembrane region" description="Helical" evidence="7">
    <location>
        <begin position="201"/>
        <end position="221"/>
    </location>
</feature>
<dbReference type="InterPro" id="IPR052337">
    <property type="entry name" value="SAT4-like"/>
</dbReference>
<dbReference type="PANTHER" id="PTHR33048:SF42">
    <property type="entry name" value="INTEGRAL MEMBRANE PROTEIN"/>
    <property type="match status" value="1"/>
</dbReference>
<evidence type="ECO:0000313" key="9">
    <source>
        <dbReference type="EMBL" id="OIW27069.1"/>
    </source>
</evidence>
<proteinExistence type="inferred from homology"/>
<organism evidence="9 10">
    <name type="scientific">Coniochaeta ligniaria NRRL 30616</name>
    <dbReference type="NCBI Taxonomy" id="1408157"/>
    <lineage>
        <taxon>Eukaryota</taxon>
        <taxon>Fungi</taxon>
        <taxon>Dikarya</taxon>
        <taxon>Ascomycota</taxon>
        <taxon>Pezizomycotina</taxon>
        <taxon>Sordariomycetes</taxon>
        <taxon>Sordariomycetidae</taxon>
        <taxon>Coniochaetales</taxon>
        <taxon>Coniochaetaceae</taxon>
        <taxon>Coniochaeta</taxon>
    </lineage>
</organism>